<dbReference type="InterPro" id="IPR000326">
    <property type="entry name" value="PAP2/HPO"/>
</dbReference>
<comment type="caution">
    <text evidence="3">The sequence shown here is derived from an EMBL/GenBank/DDBJ whole genome shotgun (WGS) entry which is preliminary data.</text>
</comment>
<dbReference type="PANTHER" id="PTHR14969:SF13">
    <property type="entry name" value="AT30094P"/>
    <property type="match status" value="1"/>
</dbReference>
<organism evidence="3 4">
    <name type="scientific">Halostreptopolyspora alba</name>
    <dbReference type="NCBI Taxonomy" id="2487137"/>
    <lineage>
        <taxon>Bacteria</taxon>
        <taxon>Bacillati</taxon>
        <taxon>Actinomycetota</taxon>
        <taxon>Actinomycetes</taxon>
        <taxon>Streptosporangiales</taxon>
        <taxon>Nocardiopsidaceae</taxon>
        <taxon>Halostreptopolyspora</taxon>
    </lineage>
</organism>
<dbReference type="AlphaFoldDB" id="A0A3N0EFU0"/>
<dbReference type="Pfam" id="PF01569">
    <property type="entry name" value="PAP2"/>
    <property type="match status" value="1"/>
</dbReference>
<feature type="transmembrane region" description="Helical" evidence="1">
    <location>
        <begin position="261"/>
        <end position="281"/>
    </location>
</feature>
<evidence type="ECO:0000313" key="3">
    <source>
        <dbReference type="EMBL" id="RNL86637.1"/>
    </source>
</evidence>
<accession>A0A3N0EFU0</accession>
<reference evidence="3 4" key="1">
    <citation type="submission" date="2018-11" db="EMBL/GenBank/DDBJ databases">
        <title>The genome draft of YIM 96095.</title>
        <authorList>
            <person name="Tang S.-K."/>
            <person name="Chunyu W.-X."/>
            <person name="Feng Y.-Z."/>
        </authorList>
    </citation>
    <scope>NUCLEOTIDE SEQUENCE [LARGE SCALE GENOMIC DNA]</scope>
    <source>
        <strain evidence="3 4">YIM 96095</strain>
    </source>
</reference>
<dbReference type="InterPro" id="IPR036938">
    <property type="entry name" value="PAP2/HPO_sf"/>
</dbReference>
<dbReference type="EMBL" id="RJMB01000003">
    <property type="protein sequence ID" value="RNL86637.1"/>
    <property type="molecule type" value="Genomic_DNA"/>
</dbReference>
<evidence type="ECO:0000256" key="1">
    <source>
        <dbReference type="SAM" id="Phobius"/>
    </source>
</evidence>
<feature type="transmembrane region" description="Helical" evidence="1">
    <location>
        <begin position="226"/>
        <end position="249"/>
    </location>
</feature>
<gene>
    <name evidence="3" type="ORF">EFW17_04195</name>
</gene>
<feature type="transmembrane region" description="Helical" evidence="1">
    <location>
        <begin position="293"/>
        <end position="312"/>
    </location>
</feature>
<name>A0A3N0EFU0_9ACTN</name>
<dbReference type="SUPFAM" id="SSF48317">
    <property type="entry name" value="Acid phosphatase/Vanadium-dependent haloperoxidase"/>
    <property type="match status" value="1"/>
</dbReference>
<dbReference type="OrthoDB" id="9801622at2"/>
<keyword evidence="1" id="KW-0472">Membrane</keyword>
<proteinExistence type="predicted"/>
<dbReference type="SMART" id="SM00014">
    <property type="entry name" value="acidPPc"/>
    <property type="match status" value="1"/>
</dbReference>
<sequence length="330" mass="34977">MWNGEVHIVLWLQSLGGWLEPPMLAASALGSKSLFLVLLPLVFWCVHAGLGARVYLVLMGSSLLNGLLKAVVAGARPYWLNPTVASLSPESTFGAPSGHTQSVVAVWGYLAAKIRRRWIWPAAGAVMGLVALSRMYLGAHFLTDVVAGLAVGAALLWLVLRYEEEMLRWWRRRALGAQVGLALAGSLLPGVLTAGWQLLVRDGWRAPAEWTGMLPADIPGATLNHVLALGGGLFGAVVGLSALAARGWYSARGSLVSRVTRYVVGMAGIVLILVVVQVTVPTASGVAAGVREYVLYTLASLWGTLAAPEMFLRMGLATRPEAGRPQGSAV</sequence>
<feature type="transmembrane region" description="Helical" evidence="1">
    <location>
        <begin position="118"/>
        <end position="139"/>
    </location>
</feature>
<evidence type="ECO:0000313" key="4">
    <source>
        <dbReference type="Proteomes" id="UP000269198"/>
    </source>
</evidence>
<dbReference type="Proteomes" id="UP000269198">
    <property type="component" value="Unassembled WGS sequence"/>
</dbReference>
<keyword evidence="4" id="KW-1185">Reference proteome</keyword>
<feature type="transmembrane region" description="Helical" evidence="1">
    <location>
        <begin position="174"/>
        <end position="199"/>
    </location>
</feature>
<feature type="domain" description="Phosphatidic acid phosphatase type 2/haloperoxidase" evidence="2">
    <location>
        <begin position="52"/>
        <end position="160"/>
    </location>
</feature>
<feature type="transmembrane region" description="Helical" evidence="1">
    <location>
        <begin position="35"/>
        <end position="58"/>
    </location>
</feature>
<keyword evidence="1" id="KW-0812">Transmembrane</keyword>
<dbReference type="Gene3D" id="1.20.144.10">
    <property type="entry name" value="Phosphatidic acid phosphatase type 2/haloperoxidase"/>
    <property type="match status" value="1"/>
</dbReference>
<evidence type="ECO:0000259" key="2">
    <source>
        <dbReference type="SMART" id="SM00014"/>
    </source>
</evidence>
<keyword evidence="1" id="KW-1133">Transmembrane helix</keyword>
<protein>
    <submittedName>
        <fullName evidence="3">Phosphatase PAP2 family protein</fullName>
    </submittedName>
</protein>
<dbReference type="PANTHER" id="PTHR14969">
    <property type="entry name" value="SPHINGOSINE-1-PHOSPHATE PHOSPHOHYDROLASE"/>
    <property type="match status" value="1"/>
</dbReference>
<feature type="transmembrane region" description="Helical" evidence="1">
    <location>
        <begin position="145"/>
        <end position="162"/>
    </location>
</feature>